<keyword evidence="3" id="KW-1185">Reference proteome</keyword>
<organism evidence="2 3">
    <name type="scientific">Pyrodictium occultum</name>
    <dbReference type="NCBI Taxonomy" id="2309"/>
    <lineage>
        <taxon>Archaea</taxon>
        <taxon>Thermoproteota</taxon>
        <taxon>Thermoprotei</taxon>
        <taxon>Desulfurococcales</taxon>
        <taxon>Pyrodictiaceae</taxon>
        <taxon>Pyrodictium</taxon>
    </lineage>
</organism>
<dbReference type="Proteomes" id="UP000053352">
    <property type="component" value="Unassembled WGS sequence"/>
</dbReference>
<gene>
    <name evidence="2" type="ORF">CF15_07335</name>
</gene>
<protein>
    <submittedName>
        <fullName evidence="2">Uncharacterized protein</fullName>
    </submittedName>
</protein>
<dbReference type="STRING" id="2309.CF15_07335"/>
<evidence type="ECO:0000256" key="1">
    <source>
        <dbReference type="SAM" id="Phobius"/>
    </source>
</evidence>
<dbReference type="EMBL" id="LNTB01000001">
    <property type="protein sequence ID" value="KSW12524.1"/>
    <property type="molecule type" value="Genomic_DNA"/>
</dbReference>
<evidence type="ECO:0000313" key="3">
    <source>
        <dbReference type="Proteomes" id="UP000053352"/>
    </source>
</evidence>
<feature type="transmembrane region" description="Helical" evidence="1">
    <location>
        <begin position="46"/>
        <end position="67"/>
    </location>
</feature>
<keyword evidence="1" id="KW-0812">Transmembrane</keyword>
<dbReference type="AlphaFoldDB" id="A0A0V8RWT5"/>
<comment type="caution">
    <text evidence="2">The sequence shown here is derived from an EMBL/GenBank/DDBJ whole genome shotgun (WGS) entry which is preliminary data.</text>
</comment>
<accession>A0A0V8RWT5</accession>
<reference evidence="2 3" key="1">
    <citation type="submission" date="2015-11" db="EMBL/GenBank/DDBJ databases">
        <title>Genome sequence of Pyrodictium occultum PL-19, a marine hyperthermophilic archaeon isolated from Volcano, Italy.</title>
        <authorList>
            <person name="Utturkar S."/>
            <person name="Huber H."/>
            <person name="Leptihn S."/>
            <person name="Brown S."/>
            <person name="Stetter K.O."/>
            <person name="Podar M."/>
        </authorList>
    </citation>
    <scope>NUCLEOTIDE SEQUENCE [LARGE SCALE GENOMIC DNA]</scope>
    <source>
        <strain evidence="2 3">PL-19</strain>
    </source>
</reference>
<sequence>MAKRVAALFTGRRGLMVGFVLVTLLYLGSLRGVFDAGRLLPGGMEAVVWAMAAAVTLLYLVALAFTIRLGKSM</sequence>
<keyword evidence="1" id="KW-0472">Membrane</keyword>
<proteinExistence type="predicted"/>
<feature type="transmembrane region" description="Helical" evidence="1">
    <location>
        <begin position="14"/>
        <end position="34"/>
    </location>
</feature>
<evidence type="ECO:0000313" key="2">
    <source>
        <dbReference type="EMBL" id="KSW12524.1"/>
    </source>
</evidence>
<name>A0A0V8RWT5_PYROC</name>
<keyword evidence="1" id="KW-1133">Transmembrane helix</keyword>